<dbReference type="AlphaFoldDB" id="A0AB34FNJ4"/>
<evidence type="ECO:0000313" key="4">
    <source>
        <dbReference type="Proteomes" id="UP001163105"/>
    </source>
</evidence>
<feature type="region of interest" description="Disordered" evidence="1">
    <location>
        <begin position="166"/>
        <end position="398"/>
    </location>
</feature>
<gene>
    <name evidence="3" type="ORF">O9K51_06531</name>
</gene>
<feature type="domain" description="Stc1" evidence="2">
    <location>
        <begin position="10"/>
        <end position="91"/>
    </location>
</feature>
<feature type="compositionally biased region" description="Polar residues" evidence="1">
    <location>
        <begin position="307"/>
        <end position="320"/>
    </location>
</feature>
<feature type="compositionally biased region" description="Polar residues" evidence="1">
    <location>
        <begin position="166"/>
        <end position="193"/>
    </location>
</feature>
<dbReference type="InterPro" id="IPR024630">
    <property type="entry name" value="Stc1"/>
</dbReference>
<evidence type="ECO:0000256" key="1">
    <source>
        <dbReference type="SAM" id="MobiDB-lite"/>
    </source>
</evidence>
<name>A0AB34FNJ4_9HYPO</name>
<accession>A0AB34FNJ4</accession>
<reference evidence="3" key="1">
    <citation type="submission" date="2023-01" db="EMBL/GenBank/DDBJ databases">
        <title>The growth and conidiation of Purpureocillium lavendulum are regulated by nitrogen source and histone H3K14 acetylation.</title>
        <authorList>
            <person name="Tang P."/>
            <person name="Han J."/>
            <person name="Zhang C."/>
            <person name="Tang P."/>
            <person name="Qi F."/>
            <person name="Zhang K."/>
            <person name="Liang L."/>
        </authorList>
    </citation>
    <scope>NUCLEOTIDE SEQUENCE</scope>
    <source>
        <strain evidence="3">YMF1.00683</strain>
    </source>
</reference>
<protein>
    <submittedName>
        <fullName evidence="3">Stc1 domain-containing protein</fullName>
    </submittedName>
</protein>
<feature type="compositionally biased region" description="Basic and acidic residues" evidence="1">
    <location>
        <begin position="376"/>
        <end position="398"/>
    </location>
</feature>
<dbReference type="EMBL" id="JAQHRD010000005">
    <property type="protein sequence ID" value="KAJ6440740.1"/>
    <property type="molecule type" value="Genomic_DNA"/>
</dbReference>
<feature type="compositionally biased region" description="Polar residues" evidence="1">
    <location>
        <begin position="270"/>
        <end position="279"/>
    </location>
</feature>
<sequence length="398" mass="42966">MSGSREPRFKCQVGGEWLPITEFSSNQRRLVDYQMGRGTRANTVSSGMICRRHVSTAVLEIRCELCHLIKPEDEFSKSSKKKGENVCKRCVAWDETQEPEVTPVALETGHVSVEEHNKEVWNKKFLKDSDFFPGAKPTAPVCDTSTLGLEDVDDAELAMARSSMSALTVQSQLDEPASDTQSEAGTAAGSNGPSHAAALPPHLGRGRSAAASAAANSEAGSSILTTSDVRGSSTRGGYRKQAGAAAGNVPPHLRKRLTPAASTDGYASSEADSVSTATTMRDERMRRQEAGKVEFNAWGPDGRQRQAIKTPTEASTADQNSVRDEASEAAGDDDGEGWHVATGTKGNRGKGKWHKAPRLAASELRQQPNLTHITTRHADPAVEEQRRARYCQSDDSRY</sequence>
<feature type="compositionally biased region" description="Low complexity" evidence="1">
    <location>
        <begin position="208"/>
        <end position="222"/>
    </location>
</feature>
<feature type="compositionally biased region" description="Polar residues" evidence="1">
    <location>
        <begin position="364"/>
        <end position="373"/>
    </location>
</feature>
<evidence type="ECO:0000259" key="2">
    <source>
        <dbReference type="Pfam" id="PF12898"/>
    </source>
</evidence>
<evidence type="ECO:0000313" key="3">
    <source>
        <dbReference type="EMBL" id="KAJ6440740.1"/>
    </source>
</evidence>
<dbReference type="Proteomes" id="UP001163105">
    <property type="component" value="Unassembled WGS sequence"/>
</dbReference>
<feature type="compositionally biased region" description="Basic and acidic residues" evidence="1">
    <location>
        <begin position="280"/>
        <end position="292"/>
    </location>
</feature>
<feature type="compositionally biased region" description="Polar residues" evidence="1">
    <location>
        <begin position="223"/>
        <end position="235"/>
    </location>
</feature>
<feature type="compositionally biased region" description="Basic residues" evidence="1">
    <location>
        <begin position="347"/>
        <end position="357"/>
    </location>
</feature>
<organism evidence="3 4">
    <name type="scientific">Purpureocillium lavendulum</name>
    <dbReference type="NCBI Taxonomy" id="1247861"/>
    <lineage>
        <taxon>Eukaryota</taxon>
        <taxon>Fungi</taxon>
        <taxon>Dikarya</taxon>
        <taxon>Ascomycota</taxon>
        <taxon>Pezizomycotina</taxon>
        <taxon>Sordariomycetes</taxon>
        <taxon>Hypocreomycetidae</taxon>
        <taxon>Hypocreales</taxon>
        <taxon>Ophiocordycipitaceae</taxon>
        <taxon>Purpureocillium</taxon>
    </lineage>
</organism>
<keyword evidence="4" id="KW-1185">Reference proteome</keyword>
<comment type="caution">
    <text evidence="3">The sequence shown here is derived from an EMBL/GenBank/DDBJ whole genome shotgun (WGS) entry which is preliminary data.</text>
</comment>
<dbReference type="Pfam" id="PF12898">
    <property type="entry name" value="Stc1"/>
    <property type="match status" value="1"/>
</dbReference>
<proteinExistence type="predicted"/>